<protein>
    <recommendedName>
        <fullName evidence="5">Transglutaminase-like domain-containing protein</fullName>
    </recommendedName>
</protein>
<evidence type="ECO:0000256" key="1">
    <source>
        <dbReference type="ARBA" id="ARBA00009390"/>
    </source>
</evidence>
<gene>
    <name evidence="6" type="ORF">B0J13DRAFT_492758</name>
</gene>
<accession>A0A9P9FCZ7</accession>
<dbReference type="GO" id="GO:0005829">
    <property type="term" value="C:cytosol"/>
    <property type="evidence" value="ECO:0007669"/>
    <property type="project" value="TreeGrafter"/>
</dbReference>
<keyword evidence="2" id="KW-0479">Metal-binding</keyword>
<dbReference type="SMART" id="SM00460">
    <property type="entry name" value="TGc"/>
    <property type="match status" value="1"/>
</dbReference>
<evidence type="ECO:0000313" key="7">
    <source>
        <dbReference type="Proteomes" id="UP000717696"/>
    </source>
</evidence>
<dbReference type="AlphaFoldDB" id="A0A9P9FCZ7"/>
<evidence type="ECO:0000313" key="6">
    <source>
        <dbReference type="EMBL" id="KAH7159591.1"/>
    </source>
</evidence>
<reference evidence="6" key="1">
    <citation type="journal article" date="2021" name="Nat. Commun.">
        <title>Genetic determinants of endophytism in the Arabidopsis root mycobiome.</title>
        <authorList>
            <person name="Mesny F."/>
            <person name="Miyauchi S."/>
            <person name="Thiergart T."/>
            <person name="Pickel B."/>
            <person name="Atanasova L."/>
            <person name="Karlsson M."/>
            <person name="Huettel B."/>
            <person name="Barry K.W."/>
            <person name="Haridas S."/>
            <person name="Chen C."/>
            <person name="Bauer D."/>
            <person name="Andreopoulos W."/>
            <person name="Pangilinan J."/>
            <person name="LaButti K."/>
            <person name="Riley R."/>
            <person name="Lipzen A."/>
            <person name="Clum A."/>
            <person name="Drula E."/>
            <person name="Henrissat B."/>
            <person name="Kohler A."/>
            <person name="Grigoriev I.V."/>
            <person name="Martin F.M."/>
            <person name="Hacquard S."/>
        </authorList>
    </citation>
    <scope>NUCLEOTIDE SEQUENCE</scope>
    <source>
        <strain evidence="6">MPI-CAGE-AT-0021</strain>
    </source>
</reference>
<dbReference type="InterPro" id="IPR038765">
    <property type="entry name" value="Papain-like_cys_pep_sf"/>
</dbReference>
<name>A0A9P9FCZ7_9HYPO</name>
<evidence type="ECO:0000256" key="3">
    <source>
        <dbReference type="ARBA" id="ARBA00022833"/>
    </source>
</evidence>
<dbReference type="InterPro" id="IPR002931">
    <property type="entry name" value="Transglutaminase-like"/>
</dbReference>
<feature type="domain" description="Transglutaminase-like" evidence="5">
    <location>
        <begin position="740"/>
        <end position="795"/>
    </location>
</feature>
<dbReference type="GO" id="GO:0006516">
    <property type="term" value="P:glycoprotein catabolic process"/>
    <property type="evidence" value="ECO:0007669"/>
    <property type="project" value="TreeGrafter"/>
</dbReference>
<keyword evidence="7" id="KW-1185">Reference proteome</keyword>
<dbReference type="PANTHER" id="PTHR12143">
    <property type="entry name" value="PEPTIDE N-GLYCANASE PNGASE -RELATED"/>
    <property type="match status" value="1"/>
</dbReference>
<dbReference type="EMBL" id="JAGMUU010000002">
    <property type="protein sequence ID" value="KAH7159591.1"/>
    <property type="molecule type" value="Genomic_DNA"/>
</dbReference>
<organism evidence="6 7">
    <name type="scientific">Dactylonectria estremocensis</name>
    <dbReference type="NCBI Taxonomy" id="1079267"/>
    <lineage>
        <taxon>Eukaryota</taxon>
        <taxon>Fungi</taxon>
        <taxon>Dikarya</taxon>
        <taxon>Ascomycota</taxon>
        <taxon>Pezizomycotina</taxon>
        <taxon>Sordariomycetes</taxon>
        <taxon>Hypocreomycetidae</taxon>
        <taxon>Hypocreales</taxon>
        <taxon>Nectriaceae</taxon>
        <taxon>Dactylonectria</taxon>
    </lineage>
</organism>
<dbReference type="Gene3D" id="3.10.620.30">
    <property type="match status" value="1"/>
</dbReference>
<dbReference type="FunFam" id="3.10.620.30:FF:000004">
    <property type="entry name" value="Peptidase (PNG1)"/>
    <property type="match status" value="1"/>
</dbReference>
<feature type="region of interest" description="Disordered" evidence="4">
    <location>
        <begin position="530"/>
        <end position="550"/>
    </location>
</feature>
<dbReference type="GO" id="GO:0005634">
    <property type="term" value="C:nucleus"/>
    <property type="evidence" value="ECO:0007669"/>
    <property type="project" value="TreeGrafter"/>
</dbReference>
<dbReference type="PANTHER" id="PTHR12143:SF19">
    <property type="entry name" value="PEPTIDE-N(4)-(N-ACETYL-BETA-GLUCOSAMINYL)ASPARAGINE AMIDASE"/>
    <property type="match status" value="1"/>
</dbReference>
<dbReference type="Proteomes" id="UP000717696">
    <property type="component" value="Unassembled WGS sequence"/>
</dbReference>
<dbReference type="GO" id="GO:0046872">
    <property type="term" value="F:metal ion binding"/>
    <property type="evidence" value="ECO:0007669"/>
    <property type="project" value="UniProtKB-KW"/>
</dbReference>
<dbReference type="SUPFAM" id="SSF54001">
    <property type="entry name" value="Cysteine proteinases"/>
    <property type="match status" value="1"/>
</dbReference>
<dbReference type="GO" id="GO:0000224">
    <property type="term" value="F:peptide-N4-(N-acetyl-beta-glucosaminyl)asparagine amidase activity"/>
    <property type="evidence" value="ECO:0007669"/>
    <property type="project" value="TreeGrafter"/>
</dbReference>
<proteinExistence type="inferred from homology"/>
<keyword evidence="3" id="KW-0862">Zinc</keyword>
<sequence>MSLEIVTSPLRSWESGIAILSGRSATRPLAWPEPELSAGRCIGRVGKELCWVAKGPARDAFAALAPKIKAYLEMSVEPVSSWVTWSIYMFGKSAKNASPAILFCCEVAAHRKQVRSAIKDSGILDEFPGIKTAHMPRPPDFNQLVQLADDGTTSASHHRPVLASLTSNPCGMPLFVEPSIDGGTGGKQATVGGIIQLSDKYYYTTVGHVLSPDTPPICADGEDSDDEFEIDDDDEVDEVASRADDKAWLAQANDAGMTSSIENEMLQPPTLSTMPDIRATEDGSKCKSRRVLERGPSLSSFLPPQRLGHVYLSSLDEPPSGLDYALIEVTKQIHCTANEITPSSFSAKGQAKIQRVVTDGPKDVKILSSTSRGTLTGVMSGTPMYARLPNGSVFQDVYNVLLDSRLEAGDCGSWIVDAESGDLYGHVVAGSPDSGAAIVIPFARVFEDIALRVNHHPHLPVAGAESPYNLDGGLDLASHSQHAESATSYSLPSKRGQEWCRVLRCRFENQWRIKLLNELRLSRTRRQAAIEEAVPSTEDEPTPPYSAPGEGESIPPYTATIGDESTPFYSGKALLPRPQNRRRILTPLFPQLPDISDPESQKFRQLLISLSLHPTKYENPGLLDEALDSIPLESLYSEAEEESMVLQAQAESYADGRLPEWDYTDCIIRALMRWFKRSFFAWVNNPACPICSSRTTMMGLAAPTPEESASDALVVELFRCSRQDCRAFERFPRYANVWKLLQTRRGRVGEWANCFTMLCRAMGARARWVWNNEDHVWTEVYSEHKKRWIHVDPCEGAFDRPALYSEGWEKKMSYAIAFSIDGATDVTRRYVRKAEHAAERNRCPEAVLLHVMDELKSLRRAHMREEDKLRLEEEDRCEQRELNAYIVSSVTADFMATALAHVEDSSRLLIKSPRAMARHSQTQDQKLDQEQNKNQNQKQDQKQASGGVEEGPLVTP</sequence>
<evidence type="ECO:0000256" key="2">
    <source>
        <dbReference type="ARBA" id="ARBA00022723"/>
    </source>
</evidence>
<comment type="similarity">
    <text evidence="1">Belongs to the transglutaminase-like superfamily. PNGase family.</text>
</comment>
<dbReference type="Pfam" id="PF01841">
    <property type="entry name" value="Transglut_core"/>
    <property type="match status" value="1"/>
</dbReference>
<comment type="caution">
    <text evidence="6">The sequence shown here is derived from an EMBL/GenBank/DDBJ whole genome shotgun (WGS) entry which is preliminary data.</text>
</comment>
<evidence type="ECO:0000259" key="5">
    <source>
        <dbReference type="SMART" id="SM00460"/>
    </source>
</evidence>
<dbReference type="OrthoDB" id="409136at2759"/>
<feature type="region of interest" description="Disordered" evidence="4">
    <location>
        <begin position="915"/>
        <end position="956"/>
    </location>
</feature>
<dbReference type="Gene3D" id="2.20.25.10">
    <property type="match status" value="1"/>
</dbReference>
<dbReference type="InterPro" id="IPR050883">
    <property type="entry name" value="PNGase"/>
</dbReference>
<evidence type="ECO:0000256" key="4">
    <source>
        <dbReference type="SAM" id="MobiDB-lite"/>
    </source>
</evidence>